<comment type="similarity">
    <text evidence="6">Belongs to the Vsr family.</text>
</comment>
<dbReference type="InterPro" id="IPR004603">
    <property type="entry name" value="DNA_mismatch_endonuc_vsr"/>
</dbReference>
<name>A0ABU8Q1Q6_9SPHN</name>
<evidence type="ECO:0000256" key="4">
    <source>
        <dbReference type="ARBA" id="ARBA00022801"/>
    </source>
</evidence>
<gene>
    <name evidence="7" type="ORF">WH159_03370</name>
</gene>
<reference evidence="7 8" key="1">
    <citation type="submission" date="2023-12" db="EMBL/GenBank/DDBJ databases">
        <title>Gut-associated functions are favored during microbiome assembly across C. elegans life.</title>
        <authorList>
            <person name="Zimmermann J."/>
        </authorList>
    </citation>
    <scope>NUCLEOTIDE SEQUENCE [LARGE SCALE GENOMIC DNA]</scope>
    <source>
        <strain evidence="7 8">JUb134</strain>
    </source>
</reference>
<organism evidence="7 8">
    <name type="scientific">Sphingomonas molluscorum</name>
    <dbReference type="NCBI Taxonomy" id="418184"/>
    <lineage>
        <taxon>Bacteria</taxon>
        <taxon>Pseudomonadati</taxon>
        <taxon>Pseudomonadota</taxon>
        <taxon>Alphaproteobacteria</taxon>
        <taxon>Sphingomonadales</taxon>
        <taxon>Sphingomonadaceae</taxon>
        <taxon>Sphingomonas</taxon>
    </lineage>
</organism>
<keyword evidence="3" id="KW-0227">DNA damage</keyword>
<dbReference type="Pfam" id="PF03852">
    <property type="entry name" value="Vsr"/>
    <property type="match status" value="1"/>
</dbReference>
<dbReference type="RefSeq" id="WP_132883928.1">
    <property type="nucleotide sequence ID" value="NZ_JBBGZA010000001.1"/>
</dbReference>
<dbReference type="PIRSF" id="PIRSF018267">
    <property type="entry name" value="VSR_endonuc"/>
    <property type="match status" value="1"/>
</dbReference>
<dbReference type="CDD" id="cd00221">
    <property type="entry name" value="Vsr"/>
    <property type="match status" value="1"/>
</dbReference>
<evidence type="ECO:0000256" key="5">
    <source>
        <dbReference type="ARBA" id="ARBA00023204"/>
    </source>
</evidence>
<dbReference type="Gene3D" id="3.40.960.10">
    <property type="entry name" value="VSR Endonuclease"/>
    <property type="match status" value="1"/>
</dbReference>
<accession>A0ABU8Q1Q6</accession>
<evidence type="ECO:0000256" key="1">
    <source>
        <dbReference type="ARBA" id="ARBA00022722"/>
    </source>
</evidence>
<evidence type="ECO:0000313" key="7">
    <source>
        <dbReference type="EMBL" id="MEJ5093588.1"/>
    </source>
</evidence>
<dbReference type="SUPFAM" id="SSF52980">
    <property type="entry name" value="Restriction endonuclease-like"/>
    <property type="match status" value="1"/>
</dbReference>
<keyword evidence="5" id="KW-0234">DNA repair</keyword>
<sequence length="127" mass="14556">MSRVRSRDTQPELRVRKVAHAAGLRFRLHRRDLPGTPDLVFPKHKLAVFVHGCFWHRHPGCKRASMPAARQEFWRDKFEKNVARDRAALKALAASAWSSIIIWECQTNDADAVRRILLDSCGCSPNL</sequence>
<keyword evidence="8" id="KW-1185">Reference proteome</keyword>
<evidence type="ECO:0000256" key="2">
    <source>
        <dbReference type="ARBA" id="ARBA00022759"/>
    </source>
</evidence>
<keyword evidence="4" id="KW-0378">Hydrolase</keyword>
<evidence type="ECO:0000313" key="8">
    <source>
        <dbReference type="Proteomes" id="UP001380365"/>
    </source>
</evidence>
<keyword evidence="2 7" id="KW-0255">Endonuclease</keyword>
<dbReference type="EMBL" id="JBBGZA010000001">
    <property type="protein sequence ID" value="MEJ5093588.1"/>
    <property type="molecule type" value="Genomic_DNA"/>
</dbReference>
<dbReference type="GO" id="GO:0004519">
    <property type="term" value="F:endonuclease activity"/>
    <property type="evidence" value="ECO:0007669"/>
    <property type="project" value="UniProtKB-KW"/>
</dbReference>
<keyword evidence="1" id="KW-0540">Nuclease</keyword>
<dbReference type="Proteomes" id="UP001380365">
    <property type="component" value="Unassembled WGS sequence"/>
</dbReference>
<dbReference type="NCBIfam" id="TIGR00632">
    <property type="entry name" value="vsr"/>
    <property type="match status" value="1"/>
</dbReference>
<evidence type="ECO:0000256" key="6">
    <source>
        <dbReference type="ARBA" id="ARBA00029466"/>
    </source>
</evidence>
<proteinExistence type="inferred from homology"/>
<evidence type="ECO:0000256" key="3">
    <source>
        <dbReference type="ARBA" id="ARBA00022763"/>
    </source>
</evidence>
<protein>
    <submittedName>
        <fullName evidence="7">Very short patch repair endonuclease</fullName>
    </submittedName>
</protein>
<comment type="caution">
    <text evidence="7">The sequence shown here is derived from an EMBL/GenBank/DDBJ whole genome shotgun (WGS) entry which is preliminary data.</text>
</comment>
<dbReference type="InterPro" id="IPR011335">
    <property type="entry name" value="Restrct_endonuc-II-like"/>
</dbReference>